<feature type="compositionally biased region" description="Polar residues" evidence="1">
    <location>
        <begin position="146"/>
        <end position="158"/>
    </location>
</feature>
<evidence type="ECO:0000256" key="1">
    <source>
        <dbReference type="SAM" id="MobiDB-lite"/>
    </source>
</evidence>
<protein>
    <submittedName>
        <fullName evidence="2">Uncharacterized protein</fullName>
    </submittedName>
</protein>
<name>A0ABQ9Y072_9EUKA</name>
<feature type="region of interest" description="Disordered" evidence="1">
    <location>
        <begin position="458"/>
        <end position="492"/>
    </location>
</feature>
<organism evidence="2 3">
    <name type="scientific">Blattamonas nauphoetae</name>
    <dbReference type="NCBI Taxonomy" id="2049346"/>
    <lineage>
        <taxon>Eukaryota</taxon>
        <taxon>Metamonada</taxon>
        <taxon>Preaxostyla</taxon>
        <taxon>Oxymonadida</taxon>
        <taxon>Blattamonas</taxon>
    </lineage>
</organism>
<evidence type="ECO:0000313" key="2">
    <source>
        <dbReference type="EMBL" id="KAK2957136.1"/>
    </source>
</evidence>
<dbReference type="EMBL" id="JARBJD010000049">
    <property type="protein sequence ID" value="KAK2957136.1"/>
    <property type="molecule type" value="Genomic_DNA"/>
</dbReference>
<feature type="compositionally biased region" description="Low complexity" evidence="1">
    <location>
        <begin position="665"/>
        <end position="678"/>
    </location>
</feature>
<feature type="region of interest" description="Disordered" evidence="1">
    <location>
        <begin position="280"/>
        <end position="374"/>
    </location>
</feature>
<accession>A0ABQ9Y072</accession>
<evidence type="ECO:0000313" key="3">
    <source>
        <dbReference type="Proteomes" id="UP001281761"/>
    </source>
</evidence>
<feature type="compositionally biased region" description="Low complexity" evidence="1">
    <location>
        <begin position="312"/>
        <end position="328"/>
    </location>
</feature>
<feature type="compositionally biased region" description="Polar residues" evidence="1">
    <location>
        <begin position="280"/>
        <end position="295"/>
    </location>
</feature>
<gene>
    <name evidence="2" type="ORF">BLNAU_7966</name>
</gene>
<sequence>MSVESSVTSSILKPSNNESKHNPSRRQSKLLPSLQDSSSLAHMMNFSLYTAQNSLTETPQSSAVGIPAITDTKDEMFLREWDHARKDQDSDLKTLLTQVDGMLVNSSGPGQQQSGISALIHQLSQNGSQYGPGLGSHQSSTDRTKRPQQTQTTVLYQKNPYSFAPKRVERAPLYVPPTEQTNLGRLQGKRLNNAIESLKLQTRQKSKKNHETNPDGRFGGDDSSDDAASRILAFVDDQGQSIDEAPTSSVMEMIYERNDDEKRQKSSVYDRILYLTTTPERIPSMNQANEENQTLSERKRMSLNPPQKSIESPLTRRSRTSLSHHSTSSPPPSRLPRMSLNGDAKAAASTPTQPSSSLSSTPQPALSDGAPKSLVPRLKLGQLTTTSEISASNTLRSVTSLEQTQTHSATARLPPITSRDVLHPNERRMSFLDQMRMKRDPTLPLALTSREFTQQHLDHAKGVKSRFTKQSKDSLESKLEKQAEDRIKDSQRSQSRAAFLVTSDEKNRLLHLGILVHTVSRLAIFTDTLSENRSRRRVERQIARIKTKERVSVVRKDIAEWRRKMRVGTGVIIRCLGQMMMQQTLKARREFEHDIKSFLSQVRQRDQFTHNGTAHLQKIYRAQLITKDFLQCQSARIHAANELWARVEYKVLHAHPSSPGASEDSQASLSPQAPPSSSLTQAILTANQSRINGLSRPAQEKVIAKFVRTMKIKTGTRGPAQSLKSPRKRRETTTCDDDLLLPPNMHTLTALHSDQPRFTAWPLVGKEKNRSVMEIHGEDEAKKQRDWVSIVPVAIRQQIIIDRLVQWRKMTIHNIGTAQEMKKNESSSASAVGSGKKSRRDVSTIPLFPFYGLLNQEIKHMILQGMEATVRGQDGELEPFSPR</sequence>
<feature type="compositionally biased region" description="Basic and acidic residues" evidence="1">
    <location>
        <begin position="470"/>
        <end position="491"/>
    </location>
</feature>
<dbReference type="Proteomes" id="UP001281761">
    <property type="component" value="Unassembled WGS sequence"/>
</dbReference>
<proteinExistence type="predicted"/>
<feature type="compositionally biased region" description="Basic and acidic residues" evidence="1">
    <location>
        <begin position="209"/>
        <end position="220"/>
    </location>
</feature>
<keyword evidence="3" id="KW-1185">Reference proteome</keyword>
<feature type="region of interest" description="Disordered" evidence="1">
    <location>
        <begin position="656"/>
        <end position="678"/>
    </location>
</feature>
<feature type="region of interest" description="Disordered" evidence="1">
    <location>
        <begin position="125"/>
        <end position="158"/>
    </location>
</feature>
<comment type="caution">
    <text evidence="2">The sequence shown here is derived from an EMBL/GenBank/DDBJ whole genome shotgun (WGS) entry which is preliminary data.</text>
</comment>
<feature type="compositionally biased region" description="Low complexity" evidence="1">
    <location>
        <begin position="346"/>
        <end position="367"/>
    </location>
</feature>
<reference evidence="2 3" key="1">
    <citation type="journal article" date="2022" name="bioRxiv">
        <title>Genomics of Preaxostyla Flagellates Illuminates Evolutionary Transitions and the Path Towards Mitochondrial Loss.</title>
        <authorList>
            <person name="Novak L.V.F."/>
            <person name="Treitli S.C."/>
            <person name="Pyrih J."/>
            <person name="Halakuc P."/>
            <person name="Pipaliya S.V."/>
            <person name="Vacek V."/>
            <person name="Brzon O."/>
            <person name="Soukal P."/>
            <person name="Eme L."/>
            <person name="Dacks J.B."/>
            <person name="Karnkowska A."/>
            <person name="Elias M."/>
            <person name="Hampl V."/>
        </authorList>
    </citation>
    <scope>NUCLEOTIDE SEQUENCE [LARGE SCALE GENOMIC DNA]</scope>
    <source>
        <strain evidence="2">NAU3</strain>
        <tissue evidence="2">Gut</tissue>
    </source>
</reference>
<feature type="compositionally biased region" description="Polar residues" evidence="1">
    <location>
        <begin position="1"/>
        <end position="17"/>
    </location>
</feature>
<feature type="region of interest" description="Disordered" evidence="1">
    <location>
        <begin position="1"/>
        <end position="36"/>
    </location>
</feature>
<feature type="region of interest" description="Disordered" evidence="1">
    <location>
        <begin position="199"/>
        <end position="225"/>
    </location>
</feature>